<dbReference type="FunFam" id="3.20.20.210:FF:000002">
    <property type="entry name" value="5-methyltetrahydropteroyltriglutamate--homocysteine methyltransferase"/>
    <property type="match status" value="1"/>
</dbReference>
<sequence length="763" mass="85071">MTTIHNLGFPRIGARRELKFALEAYWKGESSRDALKAAGAALRQRHWNDQAGLDLVPVGDFSFYDQVLDTSFMLGNLPERVRGFHGDALDNVFRVARGRSAQSAETHAQCCGGVAAGEMTKWFDTNYHYIVPEFTRDSAFKLDASPLLAQLAEAKAQGVRAKPVIVGPLTYLAIGKTKDDSDKLDLLPRLLPVYAELLDILAAQDVEWVQIDEPILVTELDADWQHAFNTAYHQLKSSRVKLLLATYFGQLAENQYLAANLPVAGLHVDAINGREDVLPLIGLLPSHKVLSLGVINGRNIWKTDLNAVLEWLAPLAERLGERLWIAPSCSLLHVPVDLASEQKLDPELKSWLAFALQKLDELRVLGTALREGRDAVKAELDANRADLDARRASPRVHNPKVQAAVARIVPHLGMRESAYPKRAPKQAEGLRLPAYPTTTIGSFPQTAEIRQARADYKAGRIGAAAYRAAMRAEIERSVREQEALGLDVLVHGEAERNDMVEYFGEQLDGYAFSQFGWVQSYGSRCVKPPILFGDISRPRPMTVEWITYAQSLTEKPMKGMLTGPVTILNWSFVRDDQPREASCKQLALAIREEVLDLEQAGVRIIQIDEAALREGLPLRKSQWKAYLDWAVESFRITANGVRDETQIHTHMCYSEFNDIIASIAGMDADVITIETSRSDMELLDAFDDFKYPNEIGPGVYDIHSPNIPTQEHIVQLMRKAAERIPAERLWVNPDCGLKTRQWTEVIPALANMVAAARKLRAAA</sequence>
<dbReference type="InterPro" id="IPR038071">
    <property type="entry name" value="UROD/MetE-like_sf"/>
</dbReference>
<feature type="binding site" evidence="11 12">
    <location>
        <begin position="440"/>
        <end position="442"/>
    </location>
    <ligand>
        <name>L-methionine</name>
        <dbReference type="ChEBI" id="CHEBI:57844"/>
    </ligand>
</feature>
<feature type="binding site" evidence="13">
    <location>
        <position position="674"/>
    </location>
    <ligand>
        <name>Zn(2+)</name>
        <dbReference type="ChEBI" id="CHEBI:29105"/>
        <label>1</label>
        <note>catalytic</note>
    </ligand>
</feature>
<keyword evidence="18" id="KW-1185">Reference proteome</keyword>
<dbReference type="NCBIfam" id="NF003556">
    <property type="entry name" value="PRK05222.1"/>
    <property type="match status" value="1"/>
</dbReference>
<feature type="binding site" evidence="11">
    <location>
        <position position="614"/>
    </location>
    <ligand>
        <name>5-methyltetrahydropteroyltri-L-glutamate</name>
        <dbReference type="ChEBI" id="CHEBI:58207"/>
    </ligand>
</feature>
<keyword evidence="4 11" id="KW-0489">Methyltransferase</keyword>
<evidence type="ECO:0000256" key="1">
    <source>
        <dbReference type="ARBA" id="ARBA00002777"/>
    </source>
</evidence>
<feature type="binding site" evidence="11 12">
    <location>
        <position position="608"/>
    </location>
    <ligand>
        <name>L-homocysteine</name>
        <dbReference type="ChEBI" id="CHEBI:58199"/>
    </ligand>
</feature>
<dbReference type="GO" id="GO:0009086">
    <property type="term" value="P:methionine biosynthetic process"/>
    <property type="evidence" value="ECO:0007669"/>
    <property type="project" value="UniProtKB-UniRule"/>
</dbReference>
<evidence type="ECO:0000256" key="12">
    <source>
        <dbReference type="PIRSR" id="PIRSR000382-1"/>
    </source>
</evidence>
<dbReference type="AlphaFoldDB" id="N6Y2M9"/>
<feature type="binding site" evidence="11">
    <location>
        <position position="650"/>
    </location>
    <ligand>
        <name>Zn(2+)</name>
        <dbReference type="ChEBI" id="CHEBI:29105"/>
        <note>catalytic</note>
    </ligand>
</feature>
<dbReference type="eggNOG" id="COG0620">
    <property type="taxonomic scope" value="Bacteria"/>
</dbReference>
<feature type="domain" description="Cobalamin-independent methionine synthase MetE N-terminal" evidence="16">
    <location>
        <begin position="5"/>
        <end position="318"/>
    </location>
</feature>
<feature type="binding site" evidence="13">
    <location>
        <position position="652"/>
    </location>
    <ligand>
        <name>Zn(2+)</name>
        <dbReference type="ChEBI" id="CHEBI:29105"/>
        <label>1</label>
        <note>catalytic</note>
    </ligand>
</feature>
<dbReference type="UniPathway" id="UPA00051">
    <property type="reaction ID" value="UER00082"/>
</dbReference>
<comment type="catalytic activity">
    <reaction evidence="11">
        <text>5-methyltetrahydropteroyltri-L-glutamate + L-homocysteine = tetrahydropteroyltri-L-glutamate + L-methionine</text>
        <dbReference type="Rhea" id="RHEA:21196"/>
        <dbReference type="ChEBI" id="CHEBI:57844"/>
        <dbReference type="ChEBI" id="CHEBI:58140"/>
        <dbReference type="ChEBI" id="CHEBI:58199"/>
        <dbReference type="ChEBI" id="CHEBI:58207"/>
        <dbReference type="EC" id="2.1.1.14"/>
    </reaction>
</comment>
<feature type="binding site" evidence="13">
    <location>
        <position position="650"/>
    </location>
    <ligand>
        <name>Zn(2+)</name>
        <dbReference type="ChEBI" id="CHEBI:29105"/>
        <label>1</label>
        <note>catalytic</note>
    </ligand>
</feature>
<dbReference type="EC" id="2.1.1.14" evidence="11"/>
<dbReference type="Gene3D" id="3.20.20.210">
    <property type="match status" value="2"/>
</dbReference>
<dbReference type="HAMAP" id="MF_00172">
    <property type="entry name" value="Meth_synth"/>
    <property type="match status" value="1"/>
</dbReference>
<feature type="binding site" evidence="12">
    <location>
        <position position="19"/>
    </location>
    <ligand>
        <name>5-methyltetrahydropteroyltri-L-glutamate</name>
        <dbReference type="ChEBI" id="CHEBI:58207"/>
    </ligand>
</feature>
<feature type="active site" description="Proton donor" evidence="11 14">
    <location>
        <position position="703"/>
    </location>
</feature>
<feature type="binding site" evidence="11">
    <location>
        <position position="493"/>
    </location>
    <ligand>
        <name>L-homocysteine</name>
        <dbReference type="ChEBI" id="CHEBI:58199"/>
    </ligand>
</feature>
<protein>
    <recommendedName>
        <fullName evidence="11">5-methyltetrahydropteroyltriglutamate--homocysteine methyltransferase</fullName>
        <ecNumber evidence="11">2.1.1.14</ecNumber>
    </recommendedName>
    <alternativeName>
        <fullName evidence="11">Cobalamin-independent methionine synthase</fullName>
    </alternativeName>
    <alternativeName>
        <fullName evidence="11">Methionine synthase, vitamin-B12 independent isozyme</fullName>
    </alternativeName>
</protein>
<keyword evidence="10 11" id="KW-0486">Methionine biosynthesis</keyword>
<name>N6Y2M9_THAL4</name>
<feature type="binding site" evidence="12">
    <location>
        <position position="126"/>
    </location>
    <ligand>
        <name>5-methyltetrahydropteroyltri-L-glutamate</name>
        <dbReference type="ChEBI" id="CHEBI:58207"/>
    </ligand>
</feature>
<comment type="function">
    <text evidence="1 11">Catalyzes the transfer of a methyl group from 5-methyltetrahydrofolate to homocysteine resulting in methionine formation.</text>
</comment>
<feature type="binding site" evidence="11">
    <location>
        <position position="674"/>
    </location>
    <ligand>
        <name>Zn(2+)</name>
        <dbReference type="ChEBI" id="CHEBI:29105"/>
        <note>catalytic</note>
    </ligand>
</feature>
<dbReference type="Pfam" id="PF08267">
    <property type="entry name" value="Meth_synt_1"/>
    <property type="match status" value="1"/>
</dbReference>
<reference evidence="17 18" key="1">
    <citation type="submission" date="2012-09" db="EMBL/GenBank/DDBJ databases">
        <title>Draft Genome Sequences of 6 Strains from Genus Thauera.</title>
        <authorList>
            <person name="Liu B."/>
            <person name="Shapleigh J.P."/>
            <person name="Frostegard A.H."/>
        </authorList>
    </citation>
    <scope>NUCLEOTIDE SEQUENCE [LARGE SCALE GENOMIC DNA]</scope>
    <source>
        <strain evidence="18">47Lol / DSM 12138</strain>
    </source>
</reference>
<evidence type="ECO:0000256" key="8">
    <source>
        <dbReference type="ARBA" id="ARBA00022737"/>
    </source>
</evidence>
<feature type="binding site" evidence="11">
    <location>
        <position position="652"/>
    </location>
    <ligand>
        <name>Zn(2+)</name>
        <dbReference type="ChEBI" id="CHEBI:29105"/>
        <note>catalytic</note>
    </ligand>
</feature>
<dbReference type="InterPro" id="IPR002629">
    <property type="entry name" value="Met_Synth_C/arc"/>
</dbReference>
<evidence type="ECO:0000256" key="14">
    <source>
        <dbReference type="PIRSR" id="PIRSR000382-3"/>
    </source>
</evidence>
<dbReference type="Pfam" id="PF01717">
    <property type="entry name" value="Meth_synt_2"/>
    <property type="match status" value="1"/>
</dbReference>
<dbReference type="OrthoDB" id="244285at2"/>
<evidence type="ECO:0000313" key="18">
    <source>
        <dbReference type="Proteomes" id="UP000013232"/>
    </source>
</evidence>
<comment type="caution">
    <text evidence="17">The sequence shown here is derived from an EMBL/GenBank/DDBJ whole genome shotgun (WGS) entry which is preliminary data.</text>
</comment>
<accession>N6Y2M9</accession>
<evidence type="ECO:0000256" key="11">
    <source>
        <dbReference type="HAMAP-Rule" id="MF_00172"/>
    </source>
</evidence>
<evidence type="ECO:0000256" key="4">
    <source>
        <dbReference type="ARBA" id="ARBA00022603"/>
    </source>
</evidence>
<comment type="similarity">
    <text evidence="3 11">Belongs to the vitamin-B12 independent methionine synthase family.</text>
</comment>
<dbReference type="GO" id="GO:0008270">
    <property type="term" value="F:zinc ion binding"/>
    <property type="evidence" value="ECO:0007669"/>
    <property type="project" value="InterPro"/>
</dbReference>
<dbReference type="NCBIfam" id="TIGR01371">
    <property type="entry name" value="met_syn_B12ind"/>
    <property type="match status" value="1"/>
</dbReference>
<evidence type="ECO:0000313" key="17">
    <source>
        <dbReference type="EMBL" id="ENO85800.1"/>
    </source>
</evidence>
<comment type="cofactor">
    <cofactor evidence="11">
        <name>Zn(2+)</name>
        <dbReference type="ChEBI" id="CHEBI:29105"/>
    </cofactor>
    <text evidence="11">Binds 1 zinc ion per subunit.</text>
</comment>
<evidence type="ECO:0000256" key="6">
    <source>
        <dbReference type="ARBA" id="ARBA00022679"/>
    </source>
</evidence>
<evidence type="ECO:0000256" key="9">
    <source>
        <dbReference type="ARBA" id="ARBA00022833"/>
    </source>
</evidence>
<keyword evidence="5 11" id="KW-0028">Amino-acid biosynthesis</keyword>
<feature type="domain" description="Cobalamin-independent methionine synthase MetE C-terminal/archaeal" evidence="15">
    <location>
        <begin position="436"/>
        <end position="757"/>
    </location>
</feature>
<evidence type="ECO:0000259" key="16">
    <source>
        <dbReference type="Pfam" id="PF08267"/>
    </source>
</evidence>
<organism evidence="17 18">
    <name type="scientific">Thauera linaloolentis (strain DSM 12138 / JCM 21573 / CCUG 41526 / CIP 105981 / IAM 15112 / NBRC 102519 / 47Lol)</name>
    <dbReference type="NCBI Taxonomy" id="1123367"/>
    <lineage>
        <taxon>Bacteria</taxon>
        <taxon>Pseudomonadati</taxon>
        <taxon>Pseudomonadota</taxon>
        <taxon>Betaproteobacteria</taxon>
        <taxon>Rhodocyclales</taxon>
        <taxon>Zoogloeaceae</taxon>
        <taxon>Thauera</taxon>
    </lineage>
</organism>
<gene>
    <name evidence="11" type="primary">metE</name>
    <name evidence="17" type="ORF">C666_14660</name>
</gene>
<dbReference type="Proteomes" id="UP000013232">
    <property type="component" value="Unassembled WGS sequence"/>
</dbReference>
<dbReference type="EMBL" id="AMXE01000067">
    <property type="protein sequence ID" value="ENO85800.1"/>
    <property type="molecule type" value="Genomic_DNA"/>
</dbReference>
<proteinExistence type="inferred from homology"/>
<evidence type="ECO:0000256" key="10">
    <source>
        <dbReference type="ARBA" id="ARBA00023167"/>
    </source>
</evidence>
<comment type="cofactor">
    <cofactor evidence="13">
        <name>Zn(2+)</name>
        <dbReference type="ChEBI" id="CHEBI:29105"/>
    </cofactor>
    <text evidence="13">Binds 2 Zn(2+) ions per subunit.</text>
</comment>
<keyword evidence="9 11" id="KW-0862">Zinc</keyword>
<dbReference type="STRING" id="1123367.GCA_000621305_00528"/>
<keyword evidence="8 11" id="KW-0677">Repeat</keyword>
<evidence type="ECO:0000259" key="15">
    <source>
        <dbReference type="Pfam" id="PF01717"/>
    </source>
</evidence>
<keyword evidence="6 11" id="KW-0808">Transferase</keyword>
<dbReference type="GO" id="GO:0032259">
    <property type="term" value="P:methylation"/>
    <property type="evidence" value="ECO:0007669"/>
    <property type="project" value="UniProtKB-KW"/>
</dbReference>
<comment type="pathway">
    <text evidence="2 11">Amino-acid biosynthesis; L-methionine biosynthesis via de novo pathway; L-methionine from L-homocysteine (MetE route): step 1/1.</text>
</comment>
<feature type="binding site" evidence="11 12">
    <location>
        <position position="608"/>
    </location>
    <ligand>
        <name>L-methionine</name>
        <dbReference type="ChEBI" id="CHEBI:57844"/>
    </ligand>
</feature>
<dbReference type="InterPro" id="IPR006276">
    <property type="entry name" value="Cobalamin-indep_Met_synthase"/>
</dbReference>
<evidence type="ECO:0000256" key="13">
    <source>
        <dbReference type="PIRSR" id="PIRSR000382-2"/>
    </source>
</evidence>
<dbReference type="SUPFAM" id="SSF51726">
    <property type="entry name" value="UROD/MetE-like"/>
    <property type="match status" value="2"/>
</dbReference>
<evidence type="ECO:0000256" key="5">
    <source>
        <dbReference type="ARBA" id="ARBA00022605"/>
    </source>
</evidence>
<feature type="binding site" evidence="11 12">
    <location>
        <position position="570"/>
    </location>
    <ligand>
        <name>5-methyltetrahydropteroyltri-L-glutamate</name>
        <dbReference type="ChEBI" id="CHEBI:58207"/>
    </ligand>
</feature>
<evidence type="ECO:0000256" key="2">
    <source>
        <dbReference type="ARBA" id="ARBA00004681"/>
    </source>
</evidence>
<dbReference type="GO" id="GO:0003871">
    <property type="term" value="F:5-methyltetrahydropteroyltriglutamate-homocysteine S-methyltransferase activity"/>
    <property type="evidence" value="ECO:0007669"/>
    <property type="project" value="UniProtKB-UniRule"/>
</dbReference>
<dbReference type="PANTHER" id="PTHR30519">
    <property type="entry name" value="5-METHYLTETRAHYDROPTEROYLTRIGLUTAMATE--HOMOCYSTEINE METHYLTRANSFERASE"/>
    <property type="match status" value="1"/>
</dbReference>
<feature type="binding site" evidence="11 12">
    <location>
        <begin position="524"/>
        <end position="525"/>
    </location>
    <ligand>
        <name>5-methyltetrahydropteroyltri-L-glutamate</name>
        <dbReference type="ChEBI" id="CHEBI:58207"/>
    </ligand>
</feature>
<feature type="binding site" evidence="11">
    <location>
        <position position="735"/>
    </location>
    <ligand>
        <name>Zn(2+)</name>
        <dbReference type="ChEBI" id="CHEBI:29105"/>
        <note>catalytic</note>
    </ligand>
</feature>
<dbReference type="CDD" id="cd03311">
    <property type="entry name" value="CIMS_C_terminal_like"/>
    <property type="match status" value="1"/>
</dbReference>
<evidence type="ECO:0000256" key="3">
    <source>
        <dbReference type="ARBA" id="ARBA00009553"/>
    </source>
</evidence>
<evidence type="ECO:0000256" key="7">
    <source>
        <dbReference type="ARBA" id="ARBA00022723"/>
    </source>
</evidence>
<dbReference type="CDD" id="cd03312">
    <property type="entry name" value="CIMS_N_terminal_like"/>
    <property type="match status" value="1"/>
</dbReference>
<dbReference type="RefSeq" id="WP_004341833.1">
    <property type="nucleotide sequence ID" value="NZ_AMXE01000067.1"/>
</dbReference>
<feature type="binding site" evidence="13">
    <location>
        <position position="735"/>
    </location>
    <ligand>
        <name>Zn(2+)</name>
        <dbReference type="ChEBI" id="CHEBI:29105"/>
        <label>1</label>
        <note>catalytic</note>
    </ligand>
</feature>
<feature type="binding site" evidence="11">
    <location>
        <begin position="16"/>
        <end position="19"/>
    </location>
    <ligand>
        <name>5-methyltetrahydropteroyltri-L-glutamate</name>
        <dbReference type="ChEBI" id="CHEBI:58207"/>
    </ligand>
</feature>
<dbReference type="PIRSF" id="PIRSF000382">
    <property type="entry name" value="MeTrfase_B12_ind"/>
    <property type="match status" value="1"/>
</dbReference>
<dbReference type="InterPro" id="IPR013215">
    <property type="entry name" value="Cbl-indep_Met_Synth_N"/>
</dbReference>
<feature type="binding site" evidence="11 12">
    <location>
        <position position="493"/>
    </location>
    <ligand>
        <name>L-methionine</name>
        <dbReference type="ChEBI" id="CHEBI:57844"/>
    </ligand>
</feature>
<keyword evidence="7 11" id="KW-0479">Metal-binding</keyword>
<feature type="binding site" evidence="11 12">
    <location>
        <begin position="440"/>
        <end position="442"/>
    </location>
    <ligand>
        <name>L-homocysteine</name>
        <dbReference type="ChEBI" id="CHEBI:58199"/>
    </ligand>
</feature>
<feature type="binding site" evidence="11">
    <location>
        <position position="121"/>
    </location>
    <ligand>
        <name>5-methyltetrahydropteroyltri-L-glutamate</name>
        <dbReference type="ChEBI" id="CHEBI:58207"/>
    </ligand>
</feature>